<protein>
    <submittedName>
        <fullName evidence="2">Uncharacterized protein</fullName>
    </submittedName>
</protein>
<feature type="region of interest" description="Disordered" evidence="1">
    <location>
        <begin position="177"/>
        <end position="206"/>
    </location>
</feature>
<evidence type="ECO:0000256" key="1">
    <source>
        <dbReference type="SAM" id="MobiDB-lite"/>
    </source>
</evidence>
<name>A0A3N2PZX2_SODAK</name>
<dbReference type="Proteomes" id="UP000272025">
    <property type="component" value="Unassembled WGS sequence"/>
</dbReference>
<sequence>MGTLRFMERKWGDERQNVGTHDAARSAAKVIPEANFRFIELAAFRLPTNFPTSLTGTESTGHLDLIPLPVPVDRVWCQRCEYQRKKRHAATCVLVFDPPTMLRSHSTSFTHSPFFQLMSTQASLLDPACCWTTTDCEGKMWQRTHSMISTRPKKLLPRSISLSLPLFRFSQFLPFSLSSPSSSTPSLTDDNGMDRPGQPNSTRALSFGRTYQRVVRSVLFSQLNAGDDKQPVRPQ</sequence>
<keyword evidence="3" id="KW-1185">Reference proteome</keyword>
<dbReference type="GeneID" id="39582588"/>
<organism evidence="2 3">
    <name type="scientific">Sodiomyces alkalinus (strain CBS 110278 / VKM F-3762 / F11)</name>
    <name type="common">Alkaliphilic filamentous fungus</name>
    <dbReference type="NCBI Taxonomy" id="1314773"/>
    <lineage>
        <taxon>Eukaryota</taxon>
        <taxon>Fungi</taxon>
        <taxon>Dikarya</taxon>
        <taxon>Ascomycota</taxon>
        <taxon>Pezizomycotina</taxon>
        <taxon>Sordariomycetes</taxon>
        <taxon>Hypocreomycetidae</taxon>
        <taxon>Glomerellales</taxon>
        <taxon>Plectosphaerellaceae</taxon>
        <taxon>Sodiomyces</taxon>
    </lineage>
</organism>
<dbReference type="RefSeq" id="XP_028467876.1">
    <property type="nucleotide sequence ID" value="XM_028614110.1"/>
</dbReference>
<gene>
    <name evidence="2" type="ORF">SODALDRAFT_358495</name>
</gene>
<reference evidence="2 3" key="1">
    <citation type="journal article" date="2018" name="Mol. Ecol.">
        <title>The obligate alkalophilic soda-lake fungus Sodiomyces alkalinus has shifted to a protein diet.</title>
        <authorList>
            <person name="Grum-Grzhimaylo A.A."/>
            <person name="Falkoski D.L."/>
            <person name="van den Heuvel J."/>
            <person name="Valero-Jimenez C.A."/>
            <person name="Min B."/>
            <person name="Choi I.G."/>
            <person name="Lipzen A."/>
            <person name="Daum C.G."/>
            <person name="Aanen D.K."/>
            <person name="Tsang A."/>
            <person name="Henrissat B."/>
            <person name="Bilanenko E.N."/>
            <person name="de Vries R.P."/>
            <person name="van Kan J.A.L."/>
            <person name="Grigoriev I.V."/>
            <person name="Debets A.J.M."/>
        </authorList>
    </citation>
    <scope>NUCLEOTIDE SEQUENCE [LARGE SCALE GENOMIC DNA]</scope>
    <source>
        <strain evidence="2 3">F11</strain>
    </source>
</reference>
<dbReference type="EMBL" id="ML119053">
    <property type="protein sequence ID" value="ROT40070.1"/>
    <property type="molecule type" value="Genomic_DNA"/>
</dbReference>
<dbReference type="AlphaFoldDB" id="A0A3N2PZX2"/>
<accession>A0A3N2PZX2</accession>
<evidence type="ECO:0000313" key="2">
    <source>
        <dbReference type="EMBL" id="ROT40070.1"/>
    </source>
</evidence>
<evidence type="ECO:0000313" key="3">
    <source>
        <dbReference type="Proteomes" id="UP000272025"/>
    </source>
</evidence>
<feature type="compositionally biased region" description="Low complexity" evidence="1">
    <location>
        <begin position="177"/>
        <end position="187"/>
    </location>
</feature>
<proteinExistence type="predicted"/>